<feature type="transmembrane region" description="Helical" evidence="2">
    <location>
        <begin position="68"/>
        <end position="89"/>
    </location>
</feature>
<evidence type="ECO:0000313" key="4">
    <source>
        <dbReference type="Proteomes" id="UP000229236"/>
    </source>
</evidence>
<feature type="region of interest" description="Disordered" evidence="1">
    <location>
        <begin position="262"/>
        <end position="356"/>
    </location>
</feature>
<feature type="compositionally biased region" description="Basic and acidic residues" evidence="1">
    <location>
        <begin position="316"/>
        <end position="339"/>
    </location>
</feature>
<sequence length="468" mass="51945">MNMISDVEKKLSSIKPRKLSQKERRILWSEVQTGIVSARVSAHHSDRYRFYNIQVVRYLYIYLQKKKVAAIGLVAIGLVLSSSVTVMSANSARPGDFLFPIDLAAEKVQLAFSAKKNHNVLKVRFSEERLEEVKEILKEAEQADLSLGTEVTINTSATSSTTTTTTSQTTRKNDERINNALVITLDYLEKTKSEAEADNNNSSTEAIDGLINELMTVAEKRASLPQRFDAKIKDNRNKTRVEIKKAREDDEYTKEAATFKETKNYKTNGNNSTSISPERNDDSTSTNKDATTKRQSEDNAASDDNEITDDNGGTPDRYEKKEQERIYLDRERGDYRKDGEEDDNEDNDEHTISGAIGTTDAVAPVISEIGTIAGTSTALISWKTNEVADGMVWYGTTTPVTFGAQISDTDTTTASAAFSARQSALTMDHAITLSSLQSNTVYRYILASTDNEGNTTTFAEQIFKTSSQ</sequence>
<dbReference type="Gene3D" id="2.60.40.380">
    <property type="entry name" value="Purple acid phosphatase-like, N-terminal"/>
    <property type="match status" value="1"/>
</dbReference>
<evidence type="ECO:0008006" key="5">
    <source>
        <dbReference type="Google" id="ProtNLM"/>
    </source>
</evidence>
<reference evidence="4" key="1">
    <citation type="submission" date="2017-09" db="EMBL/GenBank/DDBJ databases">
        <title>Depth-based differentiation of microbial function through sediment-hosted aquifers and enrichment of novel symbionts in the deep terrestrial subsurface.</title>
        <authorList>
            <person name="Probst A.J."/>
            <person name="Ladd B."/>
            <person name="Jarett J.K."/>
            <person name="Geller-Mcgrath D.E."/>
            <person name="Sieber C.M.K."/>
            <person name="Emerson J.B."/>
            <person name="Anantharaman K."/>
            <person name="Thomas B.C."/>
            <person name="Malmstrom R."/>
            <person name="Stieglmeier M."/>
            <person name="Klingl A."/>
            <person name="Woyke T."/>
            <person name="Ryan C.M."/>
            <person name="Banfield J.F."/>
        </authorList>
    </citation>
    <scope>NUCLEOTIDE SEQUENCE [LARGE SCALE GENOMIC DNA]</scope>
</reference>
<accession>A0A2M8D8K8</accession>
<gene>
    <name evidence="3" type="ORF">CO088_01310</name>
</gene>
<keyword evidence="2" id="KW-1133">Transmembrane helix</keyword>
<feature type="compositionally biased region" description="Acidic residues" evidence="1">
    <location>
        <begin position="300"/>
        <end position="309"/>
    </location>
</feature>
<comment type="caution">
    <text evidence="3">The sequence shown here is derived from an EMBL/GenBank/DDBJ whole genome shotgun (WGS) entry which is preliminary data.</text>
</comment>
<dbReference type="InterPro" id="IPR008963">
    <property type="entry name" value="Purple_acid_Pase-like_N"/>
</dbReference>
<protein>
    <recommendedName>
        <fullName evidence="5">DUF5667 domain-containing protein</fullName>
    </recommendedName>
</protein>
<keyword evidence="2" id="KW-0812">Transmembrane</keyword>
<evidence type="ECO:0000256" key="2">
    <source>
        <dbReference type="SAM" id="Phobius"/>
    </source>
</evidence>
<dbReference type="GO" id="GO:0046872">
    <property type="term" value="F:metal ion binding"/>
    <property type="evidence" value="ECO:0007669"/>
    <property type="project" value="InterPro"/>
</dbReference>
<evidence type="ECO:0000313" key="3">
    <source>
        <dbReference type="EMBL" id="PJB83496.1"/>
    </source>
</evidence>
<dbReference type="EMBL" id="PFTM01000027">
    <property type="protein sequence ID" value="PJB83496.1"/>
    <property type="molecule type" value="Genomic_DNA"/>
</dbReference>
<dbReference type="AlphaFoldDB" id="A0A2M8D8K8"/>
<dbReference type="GO" id="GO:0003993">
    <property type="term" value="F:acid phosphatase activity"/>
    <property type="evidence" value="ECO:0007669"/>
    <property type="project" value="InterPro"/>
</dbReference>
<evidence type="ECO:0000256" key="1">
    <source>
        <dbReference type="SAM" id="MobiDB-lite"/>
    </source>
</evidence>
<feature type="compositionally biased region" description="Polar residues" evidence="1">
    <location>
        <begin position="265"/>
        <end position="289"/>
    </location>
</feature>
<dbReference type="SUPFAM" id="SSF49363">
    <property type="entry name" value="Purple acid phosphatase, N-terminal domain"/>
    <property type="match status" value="1"/>
</dbReference>
<dbReference type="Proteomes" id="UP000229236">
    <property type="component" value="Unassembled WGS sequence"/>
</dbReference>
<proteinExistence type="predicted"/>
<name>A0A2M8D8K8_9BACT</name>
<organism evidence="3 4">
    <name type="scientific">Candidatus Yonathbacteria bacterium CG_4_9_14_0_8_um_filter_46_47</name>
    <dbReference type="NCBI Taxonomy" id="1975106"/>
    <lineage>
        <taxon>Bacteria</taxon>
        <taxon>Candidatus Yonathiibacteriota</taxon>
    </lineage>
</organism>
<keyword evidence="2" id="KW-0472">Membrane</keyword>